<accession>A0A2Z6RQC6</accession>
<reference evidence="1 2" key="1">
    <citation type="submission" date="2017-11" db="EMBL/GenBank/DDBJ databases">
        <title>The genome of Rhizophagus clarus HR1 reveals common genetic basis of auxotrophy among arbuscular mycorrhizal fungi.</title>
        <authorList>
            <person name="Kobayashi Y."/>
        </authorList>
    </citation>
    <scope>NUCLEOTIDE SEQUENCE [LARGE SCALE GENOMIC DNA]</scope>
    <source>
        <strain evidence="1 2">HR1</strain>
    </source>
</reference>
<evidence type="ECO:0000313" key="2">
    <source>
        <dbReference type="Proteomes" id="UP000247702"/>
    </source>
</evidence>
<dbReference type="Proteomes" id="UP000247702">
    <property type="component" value="Unassembled WGS sequence"/>
</dbReference>
<name>A0A2Z6RQC6_9GLOM</name>
<keyword evidence="2" id="KW-1185">Reference proteome</keyword>
<evidence type="ECO:0000313" key="1">
    <source>
        <dbReference type="EMBL" id="GBC00395.1"/>
    </source>
</evidence>
<dbReference type="EMBL" id="BEXD01003157">
    <property type="protein sequence ID" value="GBC00395.1"/>
    <property type="molecule type" value="Genomic_DNA"/>
</dbReference>
<organism evidence="1 2">
    <name type="scientific">Rhizophagus clarus</name>
    <dbReference type="NCBI Taxonomy" id="94130"/>
    <lineage>
        <taxon>Eukaryota</taxon>
        <taxon>Fungi</taxon>
        <taxon>Fungi incertae sedis</taxon>
        <taxon>Mucoromycota</taxon>
        <taxon>Glomeromycotina</taxon>
        <taxon>Glomeromycetes</taxon>
        <taxon>Glomerales</taxon>
        <taxon>Glomeraceae</taxon>
        <taxon>Rhizophagus</taxon>
    </lineage>
</organism>
<dbReference type="AlphaFoldDB" id="A0A2Z6RQC6"/>
<comment type="caution">
    <text evidence="1">The sequence shown here is derived from an EMBL/GenBank/DDBJ whole genome shotgun (WGS) entry which is preliminary data.</text>
</comment>
<protein>
    <submittedName>
        <fullName evidence="1">Uncharacterized protein</fullName>
    </submittedName>
</protein>
<gene>
    <name evidence="1" type="ORF">RclHR1_03840017</name>
</gene>
<proteinExistence type="predicted"/>
<sequence length="76" mass="9279">MSIAETNTNATDFYIRIKNQPNWITNSEDHQNLMINQKDQDKFGSTYRQLWIWVYYLPSHDKDTQQQFERHMNNIL</sequence>